<gene>
    <name evidence="1" type="ORF">B9N65_07755</name>
</gene>
<proteinExistence type="predicted"/>
<accession>A0A1Y5MEV6</accession>
<reference evidence="1 2" key="1">
    <citation type="submission" date="2017-04" db="EMBL/GenBank/DDBJ databases">
        <title>Complete genome of Campylobacter concisus ATCC 33237T and draft genomes for an additional eight well characterized C. concisus strains.</title>
        <authorList>
            <person name="Cornelius A.J."/>
            <person name="Miller W.G."/>
            <person name="Lastovica A.J."/>
            <person name="On S.L."/>
            <person name="French N.P."/>
            <person name="Vandenberg O."/>
            <person name="Biggs P.J."/>
        </authorList>
    </citation>
    <scope>NUCLEOTIDE SEQUENCE [LARGE SCALE GENOMIC DNA]</scope>
    <source>
        <strain evidence="1 2">CCUG 19995</strain>
    </source>
</reference>
<evidence type="ECO:0000313" key="2">
    <source>
        <dbReference type="Proteomes" id="UP000196317"/>
    </source>
</evidence>
<name>A0A1Y5MEV6_9BACT</name>
<sequence>MVQFFKFLQNDFSKFTLLLIVKFSIIKRLDSKYFKFFIKASFFTLIKILTHISSRLTFTGFSSLAKTASTVLLK</sequence>
<organism evidence="1 2">
    <name type="scientific">Campylobacter concisus</name>
    <dbReference type="NCBI Taxonomy" id="199"/>
    <lineage>
        <taxon>Bacteria</taxon>
        <taxon>Pseudomonadati</taxon>
        <taxon>Campylobacterota</taxon>
        <taxon>Epsilonproteobacteria</taxon>
        <taxon>Campylobacterales</taxon>
        <taxon>Campylobacteraceae</taxon>
        <taxon>Campylobacter</taxon>
    </lineage>
</organism>
<protein>
    <submittedName>
        <fullName evidence="1">Uncharacterized protein</fullName>
    </submittedName>
</protein>
<evidence type="ECO:0000313" key="1">
    <source>
        <dbReference type="EMBL" id="OUT07136.1"/>
    </source>
</evidence>
<dbReference type="AlphaFoldDB" id="A0A1Y5MEV6"/>
<dbReference type="Proteomes" id="UP000196317">
    <property type="component" value="Unassembled WGS sequence"/>
</dbReference>
<comment type="caution">
    <text evidence="1">The sequence shown here is derived from an EMBL/GenBank/DDBJ whole genome shotgun (WGS) entry which is preliminary data.</text>
</comment>
<dbReference type="EMBL" id="NDYN01000007">
    <property type="protein sequence ID" value="OUT07136.1"/>
    <property type="molecule type" value="Genomic_DNA"/>
</dbReference>